<organism evidence="1">
    <name type="scientific">Zea mays</name>
    <name type="common">Maize</name>
    <dbReference type="NCBI Taxonomy" id="4577"/>
    <lineage>
        <taxon>Eukaryota</taxon>
        <taxon>Viridiplantae</taxon>
        <taxon>Streptophyta</taxon>
        <taxon>Embryophyta</taxon>
        <taxon>Tracheophyta</taxon>
        <taxon>Spermatophyta</taxon>
        <taxon>Magnoliopsida</taxon>
        <taxon>Liliopsida</taxon>
        <taxon>Poales</taxon>
        <taxon>Poaceae</taxon>
        <taxon>PACMAD clade</taxon>
        <taxon>Panicoideae</taxon>
        <taxon>Andropogonodae</taxon>
        <taxon>Andropogoneae</taxon>
        <taxon>Tripsacinae</taxon>
        <taxon>Zea</taxon>
    </lineage>
</organism>
<comment type="caution">
    <text evidence="1">The sequence shown here is derived from an EMBL/GenBank/DDBJ whole genome shotgun (WGS) entry which is preliminary data.</text>
</comment>
<evidence type="ECO:0000313" key="1">
    <source>
        <dbReference type="EMBL" id="PWZ06541.1"/>
    </source>
</evidence>
<accession>A0A3L6DGA0</accession>
<dbReference type="AlphaFoldDB" id="A0A3L6DGA0"/>
<sequence length="34" mass="4059">METGEGLFRPFVRASRFFRIEHVFIPYLINMGRA</sequence>
<dbReference type="EMBL" id="NCVQ01000010">
    <property type="protein sequence ID" value="PWZ06541.1"/>
    <property type="molecule type" value="Genomic_DNA"/>
</dbReference>
<reference evidence="1" key="1">
    <citation type="journal article" date="2018" name="Nat. Genet.">
        <title>Extensive intraspecific gene order and gene structural variations between Mo17 and other maize genomes.</title>
        <authorList>
            <person name="Sun S."/>
            <person name="Zhou Y."/>
            <person name="Chen J."/>
            <person name="Shi J."/>
            <person name="Zhao H."/>
            <person name="Zhao H."/>
            <person name="Song W."/>
            <person name="Zhang M."/>
            <person name="Cui Y."/>
            <person name="Dong X."/>
            <person name="Liu H."/>
            <person name="Ma X."/>
            <person name="Jiao Y."/>
            <person name="Wang B."/>
            <person name="Wei X."/>
            <person name="Stein J.C."/>
            <person name="Glaubitz J.C."/>
            <person name="Lu F."/>
            <person name="Yu G."/>
            <person name="Liang C."/>
            <person name="Fengler K."/>
            <person name="Li B."/>
            <person name="Rafalski A."/>
            <person name="Schnable P.S."/>
            <person name="Ware D.H."/>
            <person name="Buckler E.S."/>
            <person name="Lai J."/>
        </authorList>
    </citation>
    <scope>NUCLEOTIDE SEQUENCE [LARGE SCALE GENOMIC DNA]</scope>
    <source>
        <tissue evidence="1">Seedling</tissue>
    </source>
</reference>
<gene>
    <name evidence="1" type="ORF">Zm00014a_017925</name>
</gene>
<protein>
    <submittedName>
        <fullName evidence="1">Uncharacterized protein</fullName>
    </submittedName>
</protein>
<dbReference type="Proteomes" id="UP000251960">
    <property type="component" value="Chromosome 9"/>
</dbReference>
<name>A0A3L6DGA0_MAIZE</name>
<proteinExistence type="predicted"/>